<dbReference type="RefSeq" id="WP_074060160.1">
    <property type="nucleotide sequence ID" value="NZ_CP017241.1"/>
</dbReference>
<dbReference type="EMBL" id="CP017241">
    <property type="protein sequence ID" value="APO73492.1"/>
    <property type="molecule type" value="Genomic_DNA"/>
</dbReference>
<evidence type="ECO:0000256" key="6">
    <source>
        <dbReference type="ARBA" id="ARBA00023163"/>
    </source>
</evidence>
<evidence type="ECO:0000256" key="2">
    <source>
        <dbReference type="ARBA" id="ARBA00022458"/>
    </source>
</evidence>
<keyword evidence="3" id="KW-0805">Transcription regulation</keyword>
<dbReference type="Proteomes" id="UP000185109">
    <property type="component" value="Chromosome"/>
</dbReference>
<dbReference type="InterPro" id="IPR005119">
    <property type="entry name" value="LysR_subst-bd"/>
</dbReference>
<evidence type="ECO:0000256" key="4">
    <source>
        <dbReference type="ARBA" id="ARBA00023125"/>
    </source>
</evidence>
<accession>A0A1L5NZZ7</accession>
<dbReference type="SUPFAM" id="SSF46785">
    <property type="entry name" value="Winged helix' DNA-binding domain"/>
    <property type="match status" value="1"/>
</dbReference>
<dbReference type="InterPro" id="IPR037402">
    <property type="entry name" value="YidZ_PBP2"/>
</dbReference>
<dbReference type="PANTHER" id="PTHR30118:SF15">
    <property type="entry name" value="TRANSCRIPTIONAL REGULATORY PROTEIN"/>
    <property type="match status" value="1"/>
</dbReference>
<sequence>MLNEIDLSRADLNLLVLFEAVIEERHVGRAAARLNISPSAVSHGLGRLRRMLNDPLFVKTPKGVVATARAMELAAPIAEILARVRSVITTAEPFEPATSSRRFTLGAPDGVSAVFLSPLLAGLKRSAPHIEISIRQLLPEEGESSPARAWRNAFAHLESRGMDIAVIPADEIPARFHCLTLYEEDFVIAMRAGHPFAQDAKLDRYVEMRHIVVSLSGDPHGFVDTVLEQHGHRRRTVLTVPNFMFALAIAGESDMLVAIPRRFATIFASRFGLTTVNAPLPLPRFKLSAVAPRAAMMDAGLSWLFGMLSSACEVDRSPGLL</sequence>
<dbReference type="Gene3D" id="1.10.10.10">
    <property type="entry name" value="Winged helix-like DNA-binding domain superfamily/Winged helix DNA-binding domain"/>
    <property type="match status" value="1"/>
</dbReference>
<dbReference type="PROSITE" id="PS50931">
    <property type="entry name" value="HTH_LYSR"/>
    <property type="match status" value="1"/>
</dbReference>
<proteinExistence type="inferred from homology"/>
<dbReference type="GO" id="GO:0003700">
    <property type="term" value="F:DNA-binding transcription factor activity"/>
    <property type="evidence" value="ECO:0007669"/>
    <property type="project" value="InterPro"/>
</dbReference>
<keyword evidence="4" id="KW-0238">DNA-binding</keyword>
<evidence type="ECO:0000256" key="1">
    <source>
        <dbReference type="ARBA" id="ARBA00009437"/>
    </source>
</evidence>
<dbReference type="InterPro" id="IPR000847">
    <property type="entry name" value="LysR_HTH_N"/>
</dbReference>
<evidence type="ECO:0000256" key="3">
    <source>
        <dbReference type="ARBA" id="ARBA00023015"/>
    </source>
</evidence>
<dbReference type="Pfam" id="PF03466">
    <property type="entry name" value="LysR_substrate"/>
    <property type="match status" value="1"/>
</dbReference>
<evidence type="ECO:0000313" key="8">
    <source>
        <dbReference type="EMBL" id="APO73492.1"/>
    </source>
</evidence>
<dbReference type="GO" id="GO:0003677">
    <property type="term" value="F:DNA binding"/>
    <property type="evidence" value="ECO:0007669"/>
    <property type="project" value="UniProtKB-KW"/>
</dbReference>
<feature type="domain" description="HTH lysR-type" evidence="7">
    <location>
        <begin position="11"/>
        <end position="67"/>
    </location>
</feature>
<evidence type="ECO:0000259" key="7">
    <source>
        <dbReference type="PROSITE" id="PS50931"/>
    </source>
</evidence>
<keyword evidence="5" id="KW-0010">Activator</keyword>
<gene>
    <name evidence="8" type="ORF">AM571_CH00646</name>
</gene>
<dbReference type="AlphaFoldDB" id="A0A1L5NZZ7"/>
<dbReference type="SUPFAM" id="SSF53850">
    <property type="entry name" value="Periplasmic binding protein-like II"/>
    <property type="match status" value="1"/>
</dbReference>
<dbReference type="InterPro" id="IPR050389">
    <property type="entry name" value="LysR-type_TF"/>
</dbReference>
<evidence type="ECO:0000256" key="5">
    <source>
        <dbReference type="ARBA" id="ARBA00023159"/>
    </source>
</evidence>
<keyword evidence="6" id="KW-0804">Transcription</keyword>
<dbReference type="Pfam" id="PF00126">
    <property type="entry name" value="HTH_1"/>
    <property type="match status" value="1"/>
</dbReference>
<dbReference type="CDD" id="cd08417">
    <property type="entry name" value="PBP2_Nitroaromatics_like"/>
    <property type="match status" value="1"/>
</dbReference>
<dbReference type="Gene3D" id="3.40.190.10">
    <property type="entry name" value="Periplasmic binding protein-like II"/>
    <property type="match status" value="2"/>
</dbReference>
<dbReference type="InterPro" id="IPR036390">
    <property type="entry name" value="WH_DNA-bd_sf"/>
</dbReference>
<comment type="similarity">
    <text evidence="1">Belongs to the LysR transcriptional regulatory family.</text>
</comment>
<evidence type="ECO:0000313" key="9">
    <source>
        <dbReference type="Proteomes" id="UP000185109"/>
    </source>
</evidence>
<name>A0A1L5NZZ7_RHIET</name>
<reference evidence="8 9" key="1">
    <citation type="submission" date="2016-09" db="EMBL/GenBank/DDBJ databases">
        <title>The complete genome sequences of Rhizobium gallicum, symbiovars gallicum and phaseoli, symbionts associated to common bean (Phaseolus vulgaris).</title>
        <authorList>
            <person name="Bustos P."/>
            <person name="Santamaria R.I."/>
            <person name="Perez-Carrascal O.M."/>
            <person name="Juarez S."/>
            <person name="Lozano L."/>
            <person name="Martinez-Flores I."/>
            <person name="Martinez-Romero E."/>
            <person name="Cevallos M."/>
            <person name="Romero D."/>
            <person name="Davila G."/>
            <person name="Gonzalez V."/>
        </authorList>
    </citation>
    <scope>NUCLEOTIDE SEQUENCE [LARGE SCALE GENOMIC DNA]</scope>
    <source>
        <strain evidence="8 9">8C-3</strain>
    </source>
</reference>
<keyword evidence="2" id="KW-0536">Nodulation</keyword>
<dbReference type="InterPro" id="IPR036388">
    <property type="entry name" value="WH-like_DNA-bd_sf"/>
</dbReference>
<dbReference type="PANTHER" id="PTHR30118">
    <property type="entry name" value="HTH-TYPE TRANSCRIPTIONAL REGULATOR LEUO-RELATED"/>
    <property type="match status" value="1"/>
</dbReference>
<organism evidence="8 9">
    <name type="scientific">Rhizobium etli 8C-3</name>
    <dbReference type="NCBI Taxonomy" id="538025"/>
    <lineage>
        <taxon>Bacteria</taxon>
        <taxon>Pseudomonadati</taxon>
        <taxon>Pseudomonadota</taxon>
        <taxon>Alphaproteobacteria</taxon>
        <taxon>Hyphomicrobiales</taxon>
        <taxon>Rhizobiaceae</taxon>
        <taxon>Rhizobium/Agrobacterium group</taxon>
        <taxon>Rhizobium</taxon>
    </lineage>
</organism>
<protein>
    <submittedName>
        <fullName evidence="8">LysR family transcriptional regulator protein</fullName>
    </submittedName>
</protein>